<name>A0A9D2H4B4_9MICO</name>
<evidence type="ECO:0000313" key="2">
    <source>
        <dbReference type="EMBL" id="HJA03559.1"/>
    </source>
</evidence>
<evidence type="ECO:0000313" key="3">
    <source>
        <dbReference type="Proteomes" id="UP000824220"/>
    </source>
</evidence>
<dbReference type="Gene3D" id="3.90.1200.10">
    <property type="match status" value="1"/>
</dbReference>
<comment type="caution">
    <text evidence="2">The sequence shown here is derived from an EMBL/GenBank/DDBJ whole genome shotgun (WGS) entry which is preliminary data.</text>
</comment>
<dbReference type="SUPFAM" id="SSF56112">
    <property type="entry name" value="Protein kinase-like (PK-like)"/>
    <property type="match status" value="1"/>
</dbReference>
<protein>
    <submittedName>
        <fullName evidence="2">Aminoglycoside phosphotransferase family protein</fullName>
    </submittedName>
</protein>
<accession>A0A9D2H4B4</accession>
<dbReference type="Pfam" id="PF01636">
    <property type="entry name" value="APH"/>
    <property type="match status" value="1"/>
</dbReference>
<dbReference type="AlphaFoldDB" id="A0A9D2H4B4"/>
<reference evidence="2" key="1">
    <citation type="journal article" date="2021" name="PeerJ">
        <title>Extensive microbial diversity within the chicken gut microbiome revealed by metagenomics and culture.</title>
        <authorList>
            <person name="Gilroy R."/>
            <person name="Ravi A."/>
            <person name="Getino M."/>
            <person name="Pursley I."/>
            <person name="Horton D.L."/>
            <person name="Alikhan N.F."/>
            <person name="Baker D."/>
            <person name="Gharbi K."/>
            <person name="Hall N."/>
            <person name="Watson M."/>
            <person name="Adriaenssens E.M."/>
            <person name="Foster-Nyarko E."/>
            <person name="Jarju S."/>
            <person name="Secka A."/>
            <person name="Antonio M."/>
            <person name="Oren A."/>
            <person name="Chaudhuri R.R."/>
            <person name="La Ragione R."/>
            <person name="Hildebrand F."/>
            <person name="Pallen M.J."/>
        </authorList>
    </citation>
    <scope>NUCLEOTIDE SEQUENCE</scope>
    <source>
        <strain evidence="2">ChiHjej8B7-3636</strain>
    </source>
</reference>
<evidence type="ECO:0000259" key="1">
    <source>
        <dbReference type="Pfam" id="PF01636"/>
    </source>
</evidence>
<gene>
    <name evidence="2" type="ORF">H9800_01680</name>
</gene>
<dbReference type="Proteomes" id="UP000824220">
    <property type="component" value="Unassembled WGS sequence"/>
</dbReference>
<dbReference type="InterPro" id="IPR002575">
    <property type="entry name" value="Aminoglycoside_PTrfase"/>
</dbReference>
<sequence length="345" mass="37522">MSTRYAPESVLVEGEVWRIARVWPGAPAPLEAHQGARVSGGHLLPDGTVRLLSPHDDAKLPALGALAQRGRVISHRPGKRAVVRLEYAFAKAVRSGRGGSVADAHRRAAAVLSRGFSVPEIASESGDAIELTAIPGRTLHDLGADPATSAHEWRTAWRAWRAAWVEALQAGEGEGFPLHDAGDEARILREWADRATETIGATGRWSLRDIADRLVRGLERAPASPARFAHRDLHDKQLLWHDERGIGIIDLDTCARADPALDLGNLLAHAELAVAQGRWAPERADIAADEILRAASDLGIDAAAVGAWRRAARFRVACVHLLRPPGRRVAHRELFRMMVEESRDA</sequence>
<feature type="domain" description="Aminoglycoside phosphotransferase" evidence="1">
    <location>
        <begin position="100"/>
        <end position="273"/>
    </location>
</feature>
<proteinExistence type="predicted"/>
<reference evidence="2" key="2">
    <citation type="submission" date="2021-04" db="EMBL/GenBank/DDBJ databases">
        <authorList>
            <person name="Gilroy R."/>
        </authorList>
    </citation>
    <scope>NUCLEOTIDE SEQUENCE</scope>
    <source>
        <strain evidence="2">ChiHjej8B7-3636</strain>
    </source>
</reference>
<organism evidence="2 3">
    <name type="scientific">Candidatus Microbacterium stercoravium</name>
    <dbReference type="NCBI Taxonomy" id="2838697"/>
    <lineage>
        <taxon>Bacteria</taxon>
        <taxon>Bacillati</taxon>
        <taxon>Actinomycetota</taxon>
        <taxon>Actinomycetes</taxon>
        <taxon>Micrococcales</taxon>
        <taxon>Microbacteriaceae</taxon>
        <taxon>Microbacterium</taxon>
    </lineage>
</organism>
<dbReference type="InterPro" id="IPR011009">
    <property type="entry name" value="Kinase-like_dom_sf"/>
</dbReference>
<dbReference type="EMBL" id="DXAM01000025">
    <property type="protein sequence ID" value="HJA03559.1"/>
    <property type="molecule type" value="Genomic_DNA"/>
</dbReference>